<dbReference type="InterPro" id="IPR036851">
    <property type="entry name" value="Chloroperoxidase-like_sf"/>
</dbReference>
<evidence type="ECO:0000256" key="2">
    <source>
        <dbReference type="ARBA" id="ARBA00022559"/>
    </source>
</evidence>
<dbReference type="GO" id="GO:0046872">
    <property type="term" value="F:metal ion binding"/>
    <property type="evidence" value="ECO:0007669"/>
    <property type="project" value="UniProtKB-KW"/>
</dbReference>
<keyword evidence="6" id="KW-0408">Iron</keyword>
<sequence length="257" mass="29272">MATGTASGLPRVPQTVTWSEKMRTWRDGQGQERSPCPFLNTVANHGIINYSGQDITTNRIRHVFRDDFGLKGLVLLVLMGGVHTFAAQERLHTRIASASHFHLRQIGQHGFVEHDASLTRRRHTCDNPKRAIPRDNAMIDGLLALAEDGYVTYNSVAQWRCQVRRQEERDGLHPPTKFPLRCRILAAGEVVGLLNVIGRDGRISVADAECFLKQERFPDNFEPAKLGNLAMLYLLWLTLVVFFKEEYVYWFGKQKDE</sequence>
<dbReference type="Gene3D" id="1.10.489.10">
    <property type="entry name" value="Chloroperoxidase-like"/>
    <property type="match status" value="1"/>
</dbReference>
<keyword evidence="4" id="KW-0479">Metal-binding</keyword>
<dbReference type="SUPFAM" id="SSF47571">
    <property type="entry name" value="Cloroperoxidase"/>
    <property type="match status" value="1"/>
</dbReference>
<dbReference type="OrthoDB" id="407298at2759"/>
<evidence type="ECO:0000313" key="11">
    <source>
        <dbReference type="Proteomes" id="UP000271241"/>
    </source>
</evidence>
<evidence type="ECO:0000259" key="9">
    <source>
        <dbReference type="PROSITE" id="PS51405"/>
    </source>
</evidence>
<feature type="transmembrane region" description="Helical" evidence="8">
    <location>
        <begin position="226"/>
        <end position="243"/>
    </location>
</feature>
<dbReference type="PROSITE" id="PS51405">
    <property type="entry name" value="HEME_HALOPEROXIDASE"/>
    <property type="match status" value="1"/>
</dbReference>
<keyword evidence="8" id="KW-0472">Membrane</keyword>
<feature type="domain" description="Heme haloperoxidase family profile" evidence="9">
    <location>
        <begin position="17"/>
        <end position="241"/>
    </location>
</feature>
<dbReference type="GO" id="GO:0004601">
    <property type="term" value="F:peroxidase activity"/>
    <property type="evidence" value="ECO:0007669"/>
    <property type="project" value="UniProtKB-KW"/>
</dbReference>
<dbReference type="EMBL" id="KZ993363">
    <property type="protein sequence ID" value="RKP04926.1"/>
    <property type="molecule type" value="Genomic_DNA"/>
</dbReference>
<keyword evidence="3" id="KW-0349">Heme</keyword>
<comment type="cofactor">
    <cofactor evidence="1">
        <name>heme b</name>
        <dbReference type="ChEBI" id="CHEBI:60344"/>
    </cofactor>
</comment>
<evidence type="ECO:0000313" key="10">
    <source>
        <dbReference type="EMBL" id="RKP04926.1"/>
    </source>
</evidence>
<dbReference type="Pfam" id="PF01328">
    <property type="entry name" value="Peroxidase_2"/>
    <property type="match status" value="1"/>
</dbReference>
<protein>
    <submittedName>
        <fullName evidence="10">Chloroperoxidase</fullName>
    </submittedName>
</protein>
<dbReference type="AlphaFoldDB" id="A0A4P9XGZ8"/>
<evidence type="ECO:0000256" key="8">
    <source>
        <dbReference type="SAM" id="Phobius"/>
    </source>
</evidence>
<evidence type="ECO:0000256" key="6">
    <source>
        <dbReference type="ARBA" id="ARBA00023004"/>
    </source>
</evidence>
<evidence type="ECO:0000256" key="4">
    <source>
        <dbReference type="ARBA" id="ARBA00022723"/>
    </source>
</evidence>
<keyword evidence="8" id="KW-0812">Transmembrane</keyword>
<comment type="similarity">
    <text evidence="7">Belongs to the chloroperoxidase family.</text>
</comment>
<gene>
    <name evidence="10" type="ORF">THASP1DRAFT_33252</name>
</gene>
<evidence type="ECO:0000256" key="5">
    <source>
        <dbReference type="ARBA" id="ARBA00023002"/>
    </source>
</evidence>
<dbReference type="PANTHER" id="PTHR33577">
    <property type="entry name" value="STERIGMATOCYSTIN BIOSYNTHESIS PEROXIDASE STCC-RELATED"/>
    <property type="match status" value="1"/>
</dbReference>
<evidence type="ECO:0000256" key="1">
    <source>
        <dbReference type="ARBA" id="ARBA00001970"/>
    </source>
</evidence>
<dbReference type="InterPro" id="IPR000028">
    <property type="entry name" value="Chloroperoxidase"/>
</dbReference>
<keyword evidence="11" id="KW-1185">Reference proteome</keyword>
<dbReference type="Proteomes" id="UP000271241">
    <property type="component" value="Unassembled WGS sequence"/>
</dbReference>
<name>A0A4P9XGZ8_9FUNG</name>
<keyword evidence="5" id="KW-0560">Oxidoreductase</keyword>
<proteinExistence type="inferred from homology"/>
<keyword evidence="8" id="KW-1133">Transmembrane helix</keyword>
<accession>A0A4P9XGZ8</accession>
<keyword evidence="2 10" id="KW-0575">Peroxidase</keyword>
<evidence type="ECO:0000256" key="3">
    <source>
        <dbReference type="ARBA" id="ARBA00022617"/>
    </source>
</evidence>
<evidence type="ECO:0000256" key="7">
    <source>
        <dbReference type="ARBA" id="ARBA00025795"/>
    </source>
</evidence>
<reference evidence="11" key="1">
    <citation type="journal article" date="2018" name="Nat. Microbiol.">
        <title>Leveraging single-cell genomics to expand the fungal tree of life.</title>
        <authorList>
            <person name="Ahrendt S.R."/>
            <person name="Quandt C.A."/>
            <person name="Ciobanu D."/>
            <person name="Clum A."/>
            <person name="Salamov A."/>
            <person name="Andreopoulos B."/>
            <person name="Cheng J.F."/>
            <person name="Woyke T."/>
            <person name="Pelin A."/>
            <person name="Henrissat B."/>
            <person name="Reynolds N.K."/>
            <person name="Benny G.L."/>
            <person name="Smith M.E."/>
            <person name="James T.Y."/>
            <person name="Grigoriev I.V."/>
        </authorList>
    </citation>
    <scope>NUCLEOTIDE SEQUENCE [LARGE SCALE GENOMIC DNA]</scope>
    <source>
        <strain evidence="11">RSA 1356</strain>
    </source>
</reference>
<dbReference type="PANTHER" id="PTHR33577:SF18">
    <property type="entry name" value="HEME HALOPEROXIDASE FAMILY PROFILE DOMAIN-CONTAINING PROTEIN"/>
    <property type="match status" value="1"/>
</dbReference>
<organism evidence="10 11">
    <name type="scientific">Thamnocephalis sphaerospora</name>
    <dbReference type="NCBI Taxonomy" id="78915"/>
    <lineage>
        <taxon>Eukaryota</taxon>
        <taxon>Fungi</taxon>
        <taxon>Fungi incertae sedis</taxon>
        <taxon>Zoopagomycota</taxon>
        <taxon>Zoopagomycotina</taxon>
        <taxon>Zoopagomycetes</taxon>
        <taxon>Zoopagales</taxon>
        <taxon>Sigmoideomycetaceae</taxon>
        <taxon>Thamnocephalis</taxon>
    </lineage>
</organism>